<proteinExistence type="predicted"/>
<name>A0ABT2YIB1_9BURK</name>
<dbReference type="Gene3D" id="1.10.3680.10">
    <property type="entry name" value="TerB-like"/>
    <property type="match status" value="1"/>
</dbReference>
<comment type="caution">
    <text evidence="1">The sequence shown here is derived from an EMBL/GenBank/DDBJ whole genome shotgun (WGS) entry which is preliminary data.</text>
</comment>
<evidence type="ECO:0000313" key="2">
    <source>
        <dbReference type="Proteomes" id="UP001209701"/>
    </source>
</evidence>
<gene>
    <name evidence="1" type="ORF">LNV07_16700</name>
</gene>
<dbReference type="SUPFAM" id="SSF158682">
    <property type="entry name" value="TerB-like"/>
    <property type="match status" value="1"/>
</dbReference>
<accession>A0ABT2YIB1</accession>
<evidence type="ECO:0000313" key="1">
    <source>
        <dbReference type="EMBL" id="MCV2369721.1"/>
    </source>
</evidence>
<reference evidence="1 2" key="1">
    <citation type="submission" date="2021-11" db="EMBL/GenBank/DDBJ databases">
        <authorList>
            <person name="Liang Q."/>
            <person name="Mou H."/>
            <person name="Liu Z."/>
        </authorList>
    </citation>
    <scope>NUCLEOTIDE SEQUENCE [LARGE SCALE GENOMIC DNA]</scope>
    <source>
        <strain evidence="1 2">CHU3</strain>
    </source>
</reference>
<sequence>MRPYPRNSPEAAARILSLAALADGSLSAIELETLDELDACAQLGLHRIQLQEVMRALCVDLLNNASPGEASICRVAPKTMAALMAEVDDPQLRLKVLQLCIAVIEADQTIEAGESLVLLTAVEQWNLHAALQEQPPH</sequence>
<protein>
    <submittedName>
        <fullName evidence="1">TerB family tellurite resistance protein</fullName>
    </submittedName>
</protein>
<dbReference type="EMBL" id="JAJIRN010000007">
    <property type="protein sequence ID" value="MCV2369721.1"/>
    <property type="molecule type" value="Genomic_DNA"/>
</dbReference>
<organism evidence="1 2">
    <name type="scientific">Roseateles oligotrophus</name>
    <dbReference type="NCBI Taxonomy" id="1769250"/>
    <lineage>
        <taxon>Bacteria</taxon>
        <taxon>Pseudomonadati</taxon>
        <taxon>Pseudomonadota</taxon>
        <taxon>Betaproteobacteria</taxon>
        <taxon>Burkholderiales</taxon>
        <taxon>Sphaerotilaceae</taxon>
        <taxon>Roseateles</taxon>
    </lineage>
</organism>
<keyword evidence="2" id="KW-1185">Reference proteome</keyword>
<dbReference type="Proteomes" id="UP001209701">
    <property type="component" value="Unassembled WGS sequence"/>
</dbReference>
<dbReference type="InterPro" id="IPR029024">
    <property type="entry name" value="TerB-like"/>
</dbReference>
<dbReference type="RefSeq" id="WP_263572302.1">
    <property type="nucleotide sequence ID" value="NZ_JAJIRN010000007.1"/>
</dbReference>